<feature type="domain" description="Ig-like" evidence="1">
    <location>
        <begin position="49"/>
        <end position="128"/>
    </location>
</feature>
<evidence type="ECO:0000313" key="3">
    <source>
        <dbReference type="Proteomes" id="UP001174909"/>
    </source>
</evidence>
<comment type="caution">
    <text evidence="2">The sequence shown here is derived from an EMBL/GenBank/DDBJ whole genome shotgun (WGS) entry which is preliminary data.</text>
</comment>
<dbReference type="InterPro" id="IPR013783">
    <property type="entry name" value="Ig-like_fold"/>
</dbReference>
<evidence type="ECO:0000313" key="2">
    <source>
        <dbReference type="EMBL" id="CAI8039195.1"/>
    </source>
</evidence>
<dbReference type="InterPro" id="IPR007110">
    <property type="entry name" value="Ig-like_dom"/>
</dbReference>
<sequence length="180" mass="18929">QSTLTIISPLDISDSAIYNCTAAVLPTDTEGVLASNDTTASLNVSVEEPRAPNITGAKIVSEAGRPFSTECNFTAPLNLVTPPSVEWLSPSGDLVSSNKTLSFPLLNTSDGGMYTCRVNFSIPSLGISESGNGTTRLIVQIPAPTITVLKDYTPIHGTKFNMTCTVEVDVAVDTPITIHS</sequence>
<dbReference type="Gene3D" id="2.60.40.10">
    <property type="entry name" value="Immunoglobulins"/>
    <property type="match status" value="1"/>
</dbReference>
<dbReference type="InterPro" id="IPR036179">
    <property type="entry name" value="Ig-like_dom_sf"/>
</dbReference>
<reference evidence="2" key="1">
    <citation type="submission" date="2023-03" db="EMBL/GenBank/DDBJ databases">
        <authorList>
            <person name="Steffen K."/>
            <person name="Cardenas P."/>
        </authorList>
    </citation>
    <scope>NUCLEOTIDE SEQUENCE</scope>
</reference>
<dbReference type="SUPFAM" id="SSF48726">
    <property type="entry name" value="Immunoglobulin"/>
    <property type="match status" value="1"/>
</dbReference>
<keyword evidence="3" id="KW-1185">Reference proteome</keyword>
<protein>
    <recommendedName>
        <fullName evidence="1">Ig-like domain-containing protein</fullName>
    </recommendedName>
</protein>
<dbReference type="Proteomes" id="UP001174909">
    <property type="component" value="Unassembled WGS sequence"/>
</dbReference>
<evidence type="ECO:0000259" key="1">
    <source>
        <dbReference type="PROSITE" id="PS50835"/>
    </source>
</evidence>
<gene>
    <name evidence="2" type="ORF">GBAR_LOCUS21783</name>
</gene>
<proteinExistence type="predicted"/>
<dbReference type="AlphaFoldDB" id="A0AA35SZW0"/>
<organism evidence="2 3">
    <name type="scientific">Geodia barretti</name>
    <name type="common">Barrett's horny sponge</name>
    <dbReference type="NCBI Taxonomy" id="519541"/>
    <lineage>
        <taxon>Eukaryota</taxon>
        <taxon>Metazoa</taxon>
        <taxon>Porifera</taxon>
        <taxon>Demospongiae</taxon>
        <taxon>Heteroscleromorpha</taxon>
        <taxon>Tetractinellida</taxon>
        <taxon>Astrophorina</taxon>
        <taxon>Geodiidae</taxon>
        <taxon>Geodia</taxon>
    </lineage>
</organism>
<dbReference type="EMBL" id="CASHTH010003028">
    <property type="protein sequence ID" value="CAI8039195.1"/>
    <property type="molecule type" value="Genomic_DNA"/>
</dbReference>
<accession>A0AA35SZW0</accession>
<dbReference type="PROSITE" id="PS50835">
    <property type="entry name" value="IG_LIKE"/>
    <property type="match status" value="1"/>
</dbReference>
<feature type="non-terminal residue" evidence="2">
    <location>
        <position position="180"/>
    </location>
</feature>
<name>A0AA35SZW0_GEOBA</name>